<dbReference type="InterPro" id="IPR041698">
    <property type="entry name" value="Methyltransf_25"/>
</dbReference>
<dbReference type="InterPro" id="IPR029063">
    <property type="entry name" value="SAM-dependent_MTases_sf"/>
</dbReference>
<dbReference type="STRING" id="446470.Snas_1211"/>
<dbReference type="Pfam" id="PF13649">
    <property type="entry name" value="Methyltransf_25"/>
    <property type="match status" value="1"/>
</dbReference>
<dbReference type="Gene3D" id="3.40.50.150">
    <property type="entry name" value="Vaccinia Virus protein VP39"/>
    <property type="match status" value="1"/>
</dbReference>
<dbReference type="AlphaFoldDB" id="D3QBA4"/>
<evidence type="ECO:0000313" key="2">
    <source>
        <dbReference type="EMBL" id="ADD40921.1"/>
    </source>
</evidence>
<dbReference type="KEGG" id="sna:Snas_1211"/>
<dbReference type="GO" id="GO:0032259">
    <property type="term" value="P:methylation"/>
    <property type="evidence" value="ECO:0007669"/>
    <property type="project" value="UniProtKB-KW"/>
</dbReference>
<feature type="domain" description="Methyltransferase" evidence="1">
    <location>
        <begin position="57"/>
        <end position="154"/>
    </location>
</feature>
<dbReference type="GO" id="GO:0008168">
    <property type="term" value="F:methyltransferase activity"/>
    <property type="evidence" value="ECO:0007669"/>
    <property type="project" value="UniProtKB-KW"/>
</dbReference>
<evidence type="ECO:0000313" key="3">
    <source>
        <dbReference type="Proteomes" id="UP000000844"/>
    </source>
</evidence>
<dbReference type="SUPFAM" id="SSF53335">
    <property type="entry name" value="S-adenosyl-L-methionine-dependent methyltransferases"/>
    <property type="match status" value="1"/>
</dbReference>
<name>D3QBA4_STANL</name>
<keyword evidence="2" id="KW-0489">Methyltransferase</keyword>
<keyword evidence="2" id="KW-0808">Transferase</keyword>
<evidence type="ECO:0000259" key="1">
    <source>
        <dbReference type="Pfam" id="PF13649"/>
    </source>
</evidence>
<gene>
    <name evidence="2" type="ordered locus">Snas_1211</name>
</gene>
<dbReference type="RefSeq" id="WP_013016492.1">
    <property type="nucleotide sequence ID" value="NC_013947.1"/>
</dbReference>
<proteinExistence type="predicted"/>
<keyword evidence="3" id="KW-1185">Reference proteome</keyword>
<dbReference type="eggNOG" id="COG3963">
    <property type="taxonomic scope" value="Bacteria"/>
</dbReference>
<dbReference type="HOGENOM" id="CLU_085338_2_0_11"/>
<dbReference type="EMBL" id="CP001778">
    <property type="protein sequence ID" value="ADD40921.1"/>
    <property type="molecule type" value="Genomic_DNA"/>
</dbReference>
<sequence length="209" mass="22190">MTHEPGTPKPPSYLRDVGVFFRHWLKAPGKTGAVWPSSRFLARSLASALDGYSQPAVAELGPGTGPATAQIQARLAGAGTHVAVDLNPQFASMLAARFPDVDVVCDSADRLPAILAERDITVVDAVVSGLPFAAFPAGLQRDILDAVVASLHPGHGVFTTFNYVGAFSLPPARRFRGLLAERFEEISISGPVLRNIPPAYVLTARKPRA</sequence>
<dbReference type="CDD" id="cd02440">
    <property type="entry name" value="AdoMet_MTases"/>
    <property type="match status" value="1"/>
</dbReference>
<protein>
    <submittedName>
        <fullName evidence="2">Phospholipid N-methyltransferase</fullName>
    </submittedName>
</protein>
<accession>D3QBA4</accession>
<reference evidence="2 3" key="1">
    <citation type="journal article" date="2009" name="Stand. Genomic Sci.">
        <title>Complete genome sequence of Stackebrandtia nassauensis type strain (LLR-40K-21).</title>
        <authorList>
            <person name="Munk C."/>
            <person name="Lapidus A."/>
            <person name="Copeland A."/>
            <person name="Jando M."/>
            <person name="Mayilraj S."/>
            <person name="Glavina Del Rio T."/>
            <person name="Nolan M."/>
            <person name="Chen F."/>
            <person name="Lucas S."/>
            <person name="Tice H."/>
            <person name="Cheng J.F."/>
            <person name="Han C."/>
            <person name="Detter J.C."/>
            <person name="Bruce D."/>
            <person name="Goodwin L."/>
            <person name="Chain P."/>
            <person name="Pitluck S."/>
            <person name="Goker M."/>
            <person name="Ovchinikova G."/>
            <person name="Pati A."/>
            <person name="Ivanova N."/>
            <person name="Mavromatis K."/>
            <person name="Chen A."/>
            <person name="Palaniappan K."/>
            <person name="Land M."/>
            <person name="Hauser L."/>
            <person name="Chang Y.J."/>
            <person name="Jeffries C.D."/>
            <person name="Bristow J."/>
            <person name="Eisen J.A."/>
            <person name="Markowitz V."/>
            <person name="Hugenholtz P."/>
            <person name="Kyrpides N.C."/>
            <person name="Klenk H.P."/>
        </authorList>
    </citation>
    <scope>NUCLEOTIDE SEQUENCE [LARGE SCALE GENOMIC DNA]</scope>
    <source>
        <strain evidence="3">DSM 44728 / CIP 108903 / NRRL B-16338 / NBRC 102104 / LLR-40K-21</strain>
    </source>
</reference>
<dbReference type="Proteomes" id="UP000000844">
    <property type="component" value="Chromosome"/>
</dbReference>
<organism evidence="2 3">
    <name type="scientific">Stackebrandtia nassauensis (strain DSM 44728 / CIP 108903 / NRRL B-16338 / NBRC 102104 / LLR-40K-21)</name>
    <dbReference type="NCBI Taxonomy" id="446470"/>
    <lineage>
        <taxon>Bacteria</taxon>
        <taxon>Bacillati</taxon>
        <taxon>Actinomycetota</taxon>
        <taxon>Actinomycetes</taxon>
        <taxon>Glycomycetales</taxon>
        <taxon>Glycomycetaceae</taxon>
        <taxon>Stackebrandtia</taxon>
    </lineage>
</organism>